<dbReference type="Proteomes" id="UP000180166">
    <property type="component" value="Chromosome"/>
</dbReference>
<dbReference type="EMBL" id="CP017839">
    <property type="protein sequence ID" value="APA99930.1"/>
    <property type="molecule type" value="Genomic_DNA"/>
</dbReference>
<dbReference type="OrthoDB" id="4558227at2"/>
<reference evidence="3 4" key="2">
    <citation type="journal article" date="2016" name="Genome Announc.">
        <title>Draft Genome Sequence of Erythromycin- and Oxytetracycline-Sensitive Nocardia seriolae Strain U-1 (NBRC 110359).</title>
        <authorList>
            <person name="Imajoh M."/>
            <person name="Sukeda M."/>
            <person name="Shimizu M."/>
            <person name="Yamane J."/>
            <person name="Ohnishi K."/>
            <person name="Oshima S."/>
        </authorList>
    </citation>
    <scope>NUCLEOTIDE SEQUENCE [LARGE SCALE GENOMIC DNA]</scope>
    <source>
        <strain evidence="3 4">U-1</strain>
    </source>
</reference>
<dbReference type="KEGG" id="nsr:NS506_05894"/>
<feature type="region of interest" description="Disordered" evidence="1">
    <location>
        <begin position="64"/>
        <end position="85"/>
    </location>
</feature>
<evidence type="ECO:0000313" key="3">
    <source>
        <dbReference type="EMBL" id="GAP29092.1"/>
    </source>
</evidence>
<evidence type="ECO:0000256" key="1">
    <source>
        <dbReference type="SAM" id="MobiDB-lite"/>
    </source>
</evidence>
<gene>
    <name evidence="2" type="ORF">NS506_05894</name>
    <name evidence="3" type="ORF">NSK11_contig00049-0010</name>
</gene>
<sequence length="85" mass="8131">MGKIQRAGLGVGTIGAMATVAVLAAPSVGVNQATIKWYPTTSGKHTITASQPLSSKSIDVTVSPANPLSSGSGGAGCAATGGSFG</sequence>
<organism evidence="3 4">
    <name type="scientific">Nocardia seriolae</name>
    <dbReference type="NCBI Taxonomy" id="37332"/>
    <lineage>
        <taxon>Bacteria</taxon>
        <taxon>Bacillati</taxon>
        <taxon>Actinomycetota</taxon>
        <taxon>Actinomycetes</taxon>
        <taxon>Mycobacteriales</taxon>
        <taxon>Nocardiaceae</taxon>
        <taxon>Nocardia</taxon>
    </lineage>
</organism>
<reference evidence="2 5" key="3">
    <citation type="submission" date="2016-10" db="EMBL/GenBank/DDBJ databases">
        <title>Genome sequence of Nocardia seriolae strain EM150506, isolated from Anguila japonica.</title>
        <authorList>
            <person name="Han H.-J."/>
        </authorList>
    </citation>
    <scope>NUCLEOTIDE SEQUENCE [LARGE SCALE GENOMIC DNA]</scope>
    <source>
        <strain evidence="2 5">EM150506</strain>
    </source>
</reference>
<protein>
    <submittedName>
        <fullName evidence="3">Uncharacterized protein</fullName>
    </submittedName>
</protein>
<keyword evidence="4" id="KW-1185">Reference proteome</keyword>
<evidence type="ECO:0000313" key="2">
    <source>
        <dbReference type="EMBL" id="APA99930.1"/>
    </source>
</evidence>
<proteinExistence type="predicted"/>
<name>A0A0B8N5N2_9NOCA</name>
<reference evidence="4" key="1">
    <citation type="submission" date="2015-07" db="EMBL/GenBank/DDBJ databases">
        <title>Nocardia seriolae U-1 whole genome shotgun sequence.</title>
        <authorList>
            <person name="Imajoh M."/>
            <person name="Fukumoto Y."/>
            <person name="Sukeda M."/>
            <person name="Yamane J."/>
            <person name="Yamasaki K."/>
            <person name="Shimizu M."/>
            <person name="Ohnishi K."/>
            <person name="Oshima S."/>
        </authorList>
    </citation>
    <scope>NUCLEOTIDE SEQUENCE [LARGE SCALE GENOMIC DNA]</scope>
    <source>
        <strain evidence="4">U-1</strain>
    </source>
</reference>
<dbReference type="AlphaFoldDB" id="A0A0B8N5N2"/>
<dbReference type="GeneID" id="93376395"/>
<dbReference type="RefSeq" id="WP_033087941.1">
    <property type="nucleotide sequence ID" value="NZ_AP017900.1"/>
</dbReference>
<dbReference type="Proteomes" id="UP000037179">
    <property type="component" value="Unassembled WGS sequence"/>
</dbReference>
<evidence type="ECO:0000313" key="4">
    <source>
        <dbReference type="Proteomes" id="UP000037179"/>
    </source>
</evidence>
<dbReference type="EMBL" id="BBYQ01000049">
    <property type="protein sequence ID" value="GAP29092.1"/>
    <property type="molecule type" value="Genomic_DNA"/>
</dbReference>
<evidence type="ECO:0000313" key="5">
    <source>
        <dbReference type="Proteomes" id="UP000180166"/>
    </source>
</evidence>
<accession>A0A0B8N5N2</accession>